<feature type="binding site" evidence="12">
    <location>
        <position position="197"/>
    </location>
    <ligand>
        <name>Zn(2+)</name>
        <dbReference type="ChEBI" id="CHEBI:29105"/>
    </ligand>
</feature>
<dbReference type="InterPro" id="IPR006680">
    <property type="entry name" value="Amidohydro-rel"/>
</dbReference>
<comment type="pathway">
    <text evidence="8">Amino-sugar metabolism; N-acetylneuraminate degradation; D-fructose 6-phosphate from N-acetylneuraminate: step 4/5.</text>
</comment>
<feature type="binding site" evidence="11">
    <location>
        <position position="253"/>
    </location>
    <ligand>
        <name>substrate</name>
    </ligand>
</feature>
<keyword evidence="15" id="KW-1185">Reference proteome</keyword>
<protein>
    <recommendedName>
        <fullName evidence="3">N-acetylglucosamine-6-phosphate deacetylase</fullName>
        <ecNumber evidence="2">3.5.1.25</ecNumber>
    </recommendedName>
</protein>
<evidence type="ECO:0000256" key="2">
    <source>
        <dbReference type="ARBA" id="ARBA00011899"/>
    </source>
</evidence>
<comment type="similarity">
    <text evidence="1 9">Belongs to the metallo-dependent hydrolases superfamily. NagA family.</text>
</comment>
<comment type="cofactor">
    <cofactor evidence="12">
        <name>a divalent metal cation</name>
        <dbReference type="ChEBI" id="CHEBI:60240"/>
    </cofactor>
    <text evidence="12">Binds 1 divalent metal cation per subunit.</text>
</comment>
<dbReference type="EMBL" id="SRIB01000003">
    <property type="protein sequence ID" value="TFZ41113.1"/>
    <property type="molecule type" value="Genomic_DNA"/>
</dbReference>
<dbReference type="Pfam" id="PF01979">
    <property type="entry name" value="Amidohydro_1"/>
    <property type="match status" value="1"/>
</dbReference>
<evidence type="ECO:0000256" key="10">
    <source>
        <dbReference type="PIRSR" id="PIRSR038994-1"/>
    </source>
</evidence>
<dbReference type="SUPFAM" id="SSF51556">
    <property type="entry name" value="Metallo-dependent hydrolases"/>
    <property type="match status" value="1"/>
</dbReference>
<evidence type="ECO:0000256" key="8">
    <source>
        <dbReference type="ARBA" id="ARBA00060590"/>
    </source>
</evidence>
<evidence type="ECO:0000256" key="3">
    <source>
        <dbReference type="ARBA" id="ARBA00018029"/>
    </source>
</evidence>
<evidence type="ECO:0000256" key="1">
    <source>
        <dbReference type="ARBA" id="ARBA00010716"/>
    </source>
</evidence>
<dbReference type="InterPro" id="IPR003764">
    <property type="entry name" value="GlcNAc_6-P_deAcase"/>
</dbReference>
<dbReference type="Gene3D" id="3.20.20.140">
    <property type="entry name" value="Metal-dependent hydrolases"/>
    <property type="match status" value="1"/>
</dbReference>
<dbReference type="Gene3D" id="2.30.40.10">
    <property type="entry name" value="Urease, subunit C, domain 1"/>
    <property type="match status" value="1"/>
</dbReference>
<comment type="caution">
    <text evidence="14">The sequence shown here is derived from an EMBL/GenBank/DDBJ whole genome shotgun (WGS) entry which is preliminary data.</text>
</comment>
<dbReference type="FunFam" id="3.20.20.140:FF:000004">
    <property type="entry name" value="N-acetylglucosamine-6-phosphate deacetylase"/>
    <property type="match status" value="1"/>
</dbReference>
<evidence type="ECO:0000313" key="15">
    <source>
        <dbReference type="Proteomes" id="UP000298381"/>
    </source>
</evidence>
<evidence type="ECO:0000259" key="13">
    <source>
        <dbReference type="Pfam" id="PF01979"/>
    </source>
</evidence>
<feature type="binding site" evidence="11">
    <location>
        <position position="229"/>
    </location>
    <ligand>
        <name>substrate</name>
    </ligand>
</feature>
<accession>A0A4Z0D8D8</accession>
<dbReference type="EC" id="3.5.1.25" evidence="2"/>
<name>A0A4Z0D8D8_9FIRM</name>
<dbReference type="PANTHER" id="PTHR11113">
    <property type="entry name" value="N-ACETYLGLUCOSAMINE-6-PHOSPHATE DEACETYLASE"/>
    <property type="match status" value="1"/>
</dbReference>
<dbReference type="GO" id="GO:0008448">
    <property type="term" value="F:N-acetylglucosamine-6-phosphate deacetylase activity"/>
    <property type="evidence" value="ECO:0007669"/>
    <property type="project" value="UniProtKB-EC"/>
</dbReference>
<dbReference type="OrthoDB" id="9776488at2"/>
<feature type="active site" description="Proton donor/acceptor" evidence="10">
    <location>
        <position position="276"/>
    </location>
</feature>
<feature type="binding site" evidence="11">
    <location>
        <begin position="309"/>
        <end position="311"/>
    </location>
    <ligand>
        <name>substrate</name>
    </ligand>
</feature>
<dbReference type="PIRSF" id="PIRSF038994">
    <property type="entry name" value="NagA"/>
    <property type="match status" value="1"/>
</dbReference>
<evidence type="ECO:0000256" key="4">
    <source>
        <dbReference type="ARBA" id="ARBA00022723"/>
    </source>
</evidence>
<evidence type="ECO:0000256" key="5">
    <source>
        <dbReference type="ARBA" id="ARBA00022801"/>
    </source>
</evidence>
<organism evidence="14 15">
    <name type="scientific">Soehngenia longivitae</name>
    <dbReference type="NCBI Taxonomy" id="2562294"/>
    <lineage>
        <taxon>Bacteria</taxon>
        <taxon>Bacillati</taxon>
        <taxon>Bacillota</taxon>
        <taxon>Tissierellia</taxon>
        <taxon>Tissierellales</taxon>
        <taxon>Tissierellaceae</taxon>
        <taxon>Soehngenia</taxon>
    </lineage>
</organism>
<sequence>MKLLIKNAKVITPYEILNNRNVIVEDGKIVDVTSDEVSSESFLEVIDAKSNYLSPGFIDIHNHGNSGYDFMDANFEAFDEISKFHLKNGVTSYLLTTITSKHEDLINVLNTGSAYIESSMRYSNMVGIYLEGPYFSKEKKGAQPEKYLKNPTIEEIDEFIKASRNHLTVVSIAPEMENSLDAIRYLNEKGIKVAMGHTNSTYDIAKKAIDAGASIATHLYNGMRTFSHREPGIIGASLTDERVRCEIIADMIHIHKAAIELAIDVKGFDSIILISDAMMAAGKLDGEYTLGGQDVSVKEGKAVLKDGTIAGSTLTLNKAVYNLVNHLGIKLNDAVRMASLSSARAIGIGDKKGSIEIGKDADMIIFDEKLNILNTIVNGEIRYYKDI</sequence>
<dbReference type="GO" id="GO:0006046">
    <property type="term" value="P:N-acetylglucosamine catabolic process"/>
    <property type="evidence" value="ECO:0007669"/>
    <property type="project" value="TreeGrafter"/>
</dbReference>
<dbReference type="InterPro" id="IPR011059">
    <property type="entry name" value="Metal-dep_hydrolase_composite"/>
</dbReference>
<reference evidence="14 15" key="1">
    <citation type="submission" date="2019-03" db="EMBL/GenBank/DDBJ databases">
        <title>Draft genome sequence data and analysis of a Fermenting Bacterium, Soehngenia longevitae strain 1933PT, isolated from petroleum reservoir in Azerbaijan.</title>
        <authorList>
            <person name="Grouzdev D.S."/>
            <person name="Bidzhieva S.K."/>
            <person name="Sokolova D.S."/>
            <person name="Tourova T.P."/>
            <person name="Poltaraus A.B."/>
            <person name="Nazina T.N."/>
        </authorList>
    </citation>
    <scope>NUCLEOTIDE SEQUENCE [LARGE SCALE GENOMIC DNA]</scope>
    <source>
        <strain evidence="14 15">1933P</strain>
    </source>
</reference>
<evidence type="ECO:0000256" key="11">
    <source>
        <dbReference type="PIRSR" id="PIRSR038994-2"/>
    </source>
</evidence>
<evidence type="ECO:0000256" key="12">
    <source>
        <dbReference type="PIRSR" id="PIRSR038994-3"/>
    </source>
</evidence>
<feature type="binding site" evidence="12">
    <location>
        <position position="218"/>
    </location>
    <ligand>
        <name>Zn(2+)</name>
        <dbReference type="ChEBI" id="CHEBI:29105"/>
    </ligand>
</feature>
<dbReference type="PANTHER" id="PTHR11113:SF14">
    <property type="entry name" value="N-ACETYLGLUCOSAMINE-6-PHOSPHATE DEACETYLASE"/>
    <property type="match status" value="1"/>
</dbReference>
<keyword evidence="4 12" id="KW-0479">Metal-binding</keyword>
<dbReference type="SUPFAM" id="SSF51338">
    <property type="entry name" value="Composite domain of metallo-dependent hydrolases"/>
    <property type="match status" value="1"/>
</dbReference>
<dbReference type="Proteomes" id="UP000298381">
    <property type="component" value="Unassembled WGS sequence"/>
</dbReference>
<dbReference type="NCBIfam" id="TIGR00221">
    <property type="entry name" value="nagA"/>
    <property type="match status" value="1"/>
</dbReference>
<evidence type="ECO:0000313" key="14">
    <source>
        <dbReference type="EMBL" id="TFZ41113.1"/>
    </source>
</evidence>
<dbReference type="InterPro" id="IPR032466">
    <property type="entry name" value="Metal_Hydrolase"/>
</dbReference>
<dbReference type="CDD" id="cd00854">
    <property type="entry name" value="NagA"/>
    <property type="match status" value="1"/>
</dbReference>
<dbReference type="AlphaFoldDB" id="A0A4Z0D8D8"/>
<feature type="binding site" evidence="11">
    <location>
        <begin position="221"/>
        <end position="222"/>
    </location>
    <ligand>
        <name>substrate</name>
    </ligand>
</feature>
<comment type="catalytic activity">
    <reaction evidence="7">
        <text>N-acetyl-D-glucosamine 6-phosphate + H2O = D-glucosamine 6-phosphate + acetate</text>
        <dbReference type="Rhea" id="RHEA:22936"/>
        <dbReference type="ChEBI" id="CHEBI:15377"/>
        <dbReference type="ChEBI" id="CHEBI:30089"/>
        <dbReference type="ChEBI" id="CHEBI:57513"/>
        <dbReference type="ChEBI" id="CHEBI:58725"/>
        <dbReference type="EC" id="3.5.1.25"/>
    </reaction>
</comment>
<gene>
    <name evidence="14" type="primary">nagA</name>
    <name evidence="14" type="ORF">E4100_03165</name>
</gene>
<dbReference type="RefSeq" id="WP_135270594.1">
    <property type="nucleotide sequence ID" value="NZ_SRIB01000003.1"/>
</dbReference>
<proteinExistence type="inferred from homology"/>
<evidence type="ECO:0000256" key="6">
    <source>
        <dbReference type="ARBA" id="ARBA00023277"/>
    </source>
</evidence>
<keyword evidence="5 9" id="KW-0378">Hydrolase</keyword>
<feature type="binding site" evidence="11">
    <location>
        <position position="142"/>
    </location>
    <ligand>
        <name>substrate</name>
    </ligand>
</feature>
<evidence type="ECO:0000256" key="7">
    <source>
        <dbReference type="ARBA" id="ARBA00047647"/>
    </source>
</evidence>
<evidence type="ECO:0000256" key="9">
    <source>
        <dbReference type="PIRNR" id="PIRNR038994"/>
    </source>
</evidence>
<keyword evidence="6 9" id="KW-0119">Carbohydrate metabolism</keyword>
<feature type="binding site" evidence="12">
    <location>
        <position position="131"/>
    </location>
    <ligand>
        <name>Zn(2+)</name>
        <dbReference type="ChEBI" id="CHEBI:29105"/>
    </ligand>
</feature>
<dbReference type="GO" id="GO:0046872">
    <property type="term" value="F:metal ion binding"/>
    <property type="evidence" value="ECO:0007669"/>
    <property type="project" value="UniProtKB-KW"/>
</dbReference>
<feature type="domain" description="Amidohydrolase-related" evidence="13">
    <location>
        <begin position="52"/>
        <end position="381"/>
    </location>
</feature>